<dbReference type="InterPro" id="IPR032675">
    <property type="entry name" value="LRR_dom_sf"/>
</dbReference>
<dbReference type="AlphaFoldDB" id="A0A835LPU8"/>
<reference evidence="5 6" key="1">
    <citation type="submission" date="2020-10" db="EMBL/GenBank/DDBJ databases">
        <title>The Coptis chinensis genome and diversification of protoberbering-type alkaloids.</title>
        <authorList>
            <person name="Wang B."/>
            <person name="Shu S."/>
            <person name="Song C."/>
            <person name="Liu Y."/>
        </authorList>
    </citation>
    <scope>NUCLEOTIDE SEQUENCE [LARGE SCALE GENOMIC DNA]</scope>
    <source>
        <strain evidence="5">HL-2020</strain>
        <tissue evidence="5">Leaf</tissue>
    </source>
</reference>
<dbReference type="OrthoDB" id="2973320at2759"/>
<sequence length="857" mass="98128">MEPGDHSDRLKQYQALFLSAQKQNVSHLHKLVEQFTSQNTRRTPTLFPIHNRSAGASTYQGTSTYQDTSEDEDTSDSMTSDIVPEDYYPDGKIYEFLGNSSLAGSEEYFWHRNLNSSIDMLSEKLGSPRLRKLDKLWYTGFEDRELKKLERSLFSIRMVMDDIDREKKELKVWRIQHRHLKDLLCQVEDILDDIALRAPQLKQLLQSPEVSQHPYLTDKLLQINNLIQELDTTSSEIKYEVLPEFNTRRRKPPANKVQKNQSSPASTHAPPLDISMDLTGGKKSDPTPIPQYDVRKDLTVGKKNDLTPFSHVEDMSVFYFVPQNAPQMREEPIQKHVGKPYDDYISTSKEEYIGTQKDNTVSVNKLDDSTIGDDFISTSKEEYLGRRKDSTESRIGRKEPVVYDEEQPSIFPVDGCAPDEYARLEDGNLNGISQGTLHSSVLYESTVDPMIFKSFHKLKGLQSLLLLYDTRTYIKQIPYDLFLSLRGLHVLDLSGTQIKELPGSIGNMEALHYLDLSGTSIRSLPQSIGRLSSLQTMKLRDCFNFVELPKNMKNLINLRHLELDIIRQLTFMPQKMGKLTNLQTLSAFIAEKGRGFQIAELKDMIDLRGSLRIVKLENVLTVEEAEEAAVYDKQYLHRLELQWSLACTEAREALEGLEPHKNLVELEVVCYGGRTFPTWLGDSTFSKLADINIYYCKNCNLLPLLGRLPSLKSLRLGEMHALKKVDHQFCGGGRSKGFPKLEILEFDGMPILEEWTGVEENGMPCLRRLTIVDCPNLVKLPELSNFKSLRHLEISLCFKLSLLAEKRLPASLQTLIITDCPELKEQYQREGVDWDKIADVPTIWIDYQQISRMVSKN</sequence>
<gene>
    <name evidence="5" type="ORF">IFM89_035658</name>
</gene>
<organism evidence="5 6">
    <name type="scientific">Coptis chinensis</name>
    <dbReference type="NCBI Taxonomy" id="261450"/>
    <lineage>
        <taxon>Eukaryota</taxon>
        <taxon>Viridiplantae</taxon>
        <taxon>Streptophyta</taxon>
        <taxon>Embryophyta</taxon>
        <taxon>Tracheophyta</taxon>
        <taxon>Spermatophyta</taxon>
        <taxon>Magnoliopsida</taxon>
        <taxon>Ranunculales</taxon>
        <taxon>Ranunculaceae</taxon>
        <taxon>Coptidoideae</taxon>
        <taxon>Coptis</taxon>
    </lineage>
</organism>
<dbReference type="Proteomes" id="UP000631114">
    <property type="component" value="Unassembled WGS sequence"/>
</dbReference>
<keyword evidence="6" id="KW-1185">Reference proteome</keyword>
<feature type="region of interest" description="Disordered" evidence="3">
    <location>
        <begin position="248"/>
        <end position="296"/>
    </location>
</feature>
<dbReference type="InterPro" id="IPR003591">
    <property type="entry name" value="Leu-rich_rpt_typical-subtyp"/>
</dbReference>
<dbReference type="GO" id="GO:0006952">
    <property type="term" value="P:defense response"/>
    <property type="evidence" value="ECO:0007669"/>
    <property type="project" value="UniProtKB-KW"/>
</dbReference>
<name>A0A835LPU8_9MAGN</name>
<evidence type="ECO:0000313" key="5">
    <source>
        <dbReference type="EMBL" id="KAF9599199.1"/>
    </source>
</evidence>
<dbReference type="Pfam" id="PF13855">
    <property type="entry name" value="LRR_8"/>
    <property type="match status" value="1"/>
</dbReference>
<dbReference type="Gene3D" id="3.80.10.10">
    <property type="entry name" value="Ribonuclease Inhibitor"/>
    <property type="match status" value="2"/>
</dbReference>
<dbReference type="Gene3D" id="1.20.5.4130">
    <property type="match status" value="1"/>
</dbReference>
<keyword evidence="1" id="KW-0433">Leucine-rich repeat</keyword>
<feature type="compositionally biased region" description="Polar residues" evidence="3">
    <location>
        <begin position="257"/>
        <end position="266"/>
    </location>
</feature>
<dbReference type="PANTHER" id="PTHR47186">
    <property type="entry name" value="LEUCINE-RICH REPEAT-CONTAINING PROTEIN 57"/>
    <property type="match status" value="1"/>
</dbReference>
<dbReference type="Pfam" id="PF25019">
    <property type="entry name" value="LRR_R13L1-DRL21"/>
    <property type="match status" value="1"/>
</dbReference>
<dbReference type="GO" id="GO:0000166">
    <property type="term" value="F:nucleotide binding"/>
    <property type="evidence" value="ECO:0007669"/>
    <property type="project" value="UniProtKB-KW"/>
</dbReference>
<dbReference type="SMART" id="SM00369">
    <property type="entry name" value="LRR_TYP"/>
    <property type="match status" value="2"/>
</dbReference>
<dbReference type="SUPFAM" id="SSF52058">
    <property type="entry name" value="L domain-like"/>
    <property type="match status" value="1"/>
</dbReference>
<evidence type="ECO:0000256" key="1">
    <source>
        <dbReference type="ARBA" id="ARBA00022614"/>
    </source>
</evidence>
<evidence type="ECO:0000313" key="6">
    <source>
        <dbReference type="Proteomes" id="UP000631114"/>
    </source>
</evidence>
<protein>
    <recommendedName>
        <fullName evidence="4">R13L1/DRL21-like LRR repeat region domain-containing protein</fullName>
    </recommendedName>
</protein>
<evidence type="ECO:0000256" key="3">
    <source>
        <dbReference type="SAM" id="MobiDB-lite"/>
    </source>
</evidence>
<accession>A0A835LPU8</accession>
<proteinExistence type="predicted"/>
<dbReference type="InterPro" id="IPR001611">
    <property type="entry name" value="Leu-rich_rpt"/>
</dbReference>
<dbReference type="InterPro" id="IPR056789">
    <property type="entry name" value="LRR_R13L1-DRL21"/>
</dbReference>
<comment type="caution">
    <text evidence="5">The sequence shown here is derived from an EMBL/GenBank/DDBJ whole genome shotgun (WGS) entry which is preliminary data.</text>
</comment>
<feature type="domain" description="R13L1/DRL21-like LRR repeat region" evidence="4">
    <location>
        <begin position="598"/>
        <end position="719"/>
    </location>
</feature>
<evidence type="ECO:0000259" key="4">
    <source>
        <dbReference type="Pfam" id="PF25019"/>
    </source>
</evidence>
<keyword evidence="2" id="KW-0677">Repeat</keyword>
<feature type="region of interest" description="Disordered" evidence="3">
    <location>
        <begin position="45"/>
        <end position="80"/>
    </location>
</feature>
<evidence type="ECO:0000256" key="2">
    <source>
        <dbReference type="ARBA" id="ARBA00022737"/>
    </source>
</evidence>
<dbReference type="PANTHER" id="PTHR47186:SF24">
    <property type="entry name" value="DISEASE RESISTANCE RPP13-LIKE PROTEIN 1"/>
    <property type="match status" value="1"/>
</dbReference>
<dbReference type="EMBL" id="JADFTS010000007">
    <property type="protein sequence ID" value="KAF9599199.1"/>
    <property type="molecule type" value="Genomic_DNA"/>
</dbReference>